<dbReference type="PANTHER" id="PTHR39087:SF2">
    <property type="entry name" value="UPF0104 MEMBRANE PROTEIN MJ1595"/>
    <property type="match status" value="1"/>
</dbReference>
<accession>D2RP89</accession>
<dbReference type="InterPro" id="IPR022791">
    <property type="entry name" value="L-PG_synthase/AglD"/>
</dbReference>
<keyword evidence="4 7" id="KW-0812">Transmembrane</keyword>
<evidence type="ECO:0000256" key="4">
    <source>
        <dbReference type="ARBA" id="ARBA00022692"/>
    </source>
</evidence>
<keyword evidence="6 7" id="KW-0472">Membrane</keyword>
<evidence type="ECO:0000313" key="8">
    <source>
        <dbReference type="EMBL" id="ADB60123.1"/>
    </source>
</evidence>
<name>D2RP89_HALTV</name>
<proteinExistence type="inferred from homology"/>
<dbReference type="EMBL" id="CP001860">
    <property type="protein sequence ID" value="ADB60123.1"/>
    <property type="molecule type" value="Genomic_DNA"/>
</dbReference>
<feature type="transmembrane region" description="Helical" evidence="7">
    <location>
        <begin position="243"/>
        <end position="266"/>
    </location>
</feature>
<keyword evidence="9" id="KW-1185">Reference proteome</keyword>
<evidence type="ECO:0000256" key="5">
    <source>
        <dbReference type="ARBA" id="ARBA00022989"/>
    </source>
</evidence>
<evidence type="ECO:0000256" key="6">
    <source>
        <dbReference type="ARBA" id="ARBA00023136"/>
    </source>
</evidence>
<dbReference type="PANTHER" id="PTHR39087">
    <property type="entry name" value="UPF0104 MEMBRANE PROTEIN MJ1595"/>
    <property type="match status" value="1"/>
</dbReference>
<evidence type="ECO:0000256" key="1">
    <source>
        <dbReference type="ARBA" id="ARBA00004651"/>
    </source>
</evidence>
<feature type="transmembrane region" description="Helical" evidence="7">
    <location>
        <begin position="121"/>
        <end position="146"/>
    </location>
</feature>
<keyword evidence="3" id="KW-1003">Cell membrane</keyword>
<comment type="subcellular location">
    <subcellularLocation>
        <location evidence="1">Cell membrane</location>
        <topology evidence="1">Multi-pass membrane protein</topology>
    </subcellularLocation>
</comment>
<feature type="transmembrane region" description="Helical" evidence="7">
    <location>
        <begin position="48"/>
        <end position="74"/>
    </location>
</feature>
<feature type="transmembrane region" description="Helical" evidence="7">
    <location>
        <begin position="158"/>
        <end position="178"/>
    </location>
</feature>
<evidence type="ECO:0000256" key="2">
    <source>
        <dbReference type="ARBA" id="ARBA00011061"/>
    </source>
</evidence>
<dbReference type="KEGG" id="htu:Htur_1232"/>
<feature type="transmembrane region" description="Helical" evidence="7">
    <location>
        <begin position="272"/>
        <end position="290"/>
    </location>
</feature>
<reference evidence="8 9" key="1">
    <citation type="journal article" date="2010" name="Stand. Genomic Sci.">
        <title>Complete genome sequence of Haloterrigena turkmenica type strain (4k).</title>
        <authorList>
            <person name="Saunders E."/>
            <person name="Tindall B.J."/>
            <person name="Fahnrich R."/>
            <person name="Lapidus A."/>
            <person name="Copeland A."/>
            <person name="Del Rio T.G."/>
            <person name="Lucas S."/>
            <person name="Chen F."/>
            <person name="Tice H."/>
            <person name="Cheng J.F."/>
            <person name="Han C."/>
            <person name="Detter J.C."/>
            <person name="Bruce D."/>
            <person name="Goodwin L."/>
            <person name="Chain P."/>
            <person name="Pitluck S."/>
            <person name="Pati A."/>
            <person name="Ivanova N."/>
            <person name="Mavromatis K."/>
            <person name="Chen A."/>
            <person name="Palaniappan K."/>
            <person name="Land M."/>
            <person name="Hauser L."/>
            <person name="Chang Y.J."/>
            <person name="Jeffries C.D."/>
            <person name="Brettin T."/>
            <person name="Rohde M."/>
            <person name="Goker M."/>
            <person name="Bristow J."/>
            <person name="Eisen J.A."/>
            <person name="Markowitz V."/>
            <person name="Hugenholtz P."/>
            <person name="Klenk H.P."/>
            <person name="Kyrpides N.C."/>
        </authorList>
    </citation>
    <scope>NUCLEOTIDE SEQUENCE [LARGE SCALE GENOMIC DNA]</scope>
    <source>
        <strain evidence="9">ATCC 51198 / DSM 5511 / JCM 9101 / NCIMB 13204 / VKM B-1734 / 4k</strain>
    </source>
</reference>
<evidence type="ECO:0008006" key="10">
    <source>
        <dbReference type="Google" id="ProtNLM"/>
    </source>
</evidence>
<evidence type="ECO:0000313" key="9">
    <source>
        <dbReference type="Proteomes" id="UP000001903"/>
    </source>
</evidence>
<evidence type="ECO:0000256" key="3">
    <source>
        <dbReference type="ARBA" id="ARBA00022475"/>
    </source>
</evidence>
<dbReference type="eggNOG" id="arCOG00899">
    <property type="taxonomic scope" value="Archaea"/>
</dbReference>
<dbReference type="GO" id="GO:0005886">
    <property type="term" value="C:plasma membrane"/>
    <property type="evidence" value="ECO:0007669"/>
    <property type="project" value="UniProtKB-SubCell"/>
</dbReference>
<evidence type="ECO:0000256" key="7">
    <source>
        <dbReference type="SAM" id="Phobius"/>
    </source>
</evidence>
<dbReference type="Pfam" id="PF03706">
    <property type="entry name" value="LPG_synthase_TM"/>
    <property type="match status" value="1"/>
</dbReference>
<protein>
    <recommendedName>
        <fullName evidence="10">Lysylphosphatidylglycerol synthetase/UPF0104</fullName>
    </recommendedName>
</protein>
<comment type="similarity">
    <text evidence="2">Belongs to the UPF0104 family.</text>
</comment>
<feature type="transmembrane region" description="Helical" evidence="7">
    <location>
        <begin position="86"/>
        <end position="109"/>
    </location>
</feature>
<keyword evidence="5 7" id="KW-1133">Transmembrane helix</keyword>
<gene>
    <name evidence="8" type="ordered locus">Htur_1232</name>
</gene>
<organism evidence="8 9">
    <name type="scientific">Haloterrigena turkmenica (strain ATCC 51198 / DSM 5511 / JCM 9101 / NCIMB 13204 / VKM B-1734 / 4k)</name>
    <name type="common">Halococcus turkmenicus</name>
    <dbReference type="NCBI Taxonomy" id="543526"/>
    <lineage>
        <taxon>Archaea</taxon>
        <taxon>Methanobacteriati</taxon>
        <taxon>Methanobacteriota</taxon>
        <taxon>Stenosarchaea group</taxon>
        <taxon>Halobacteria</taxon>
        <taxon>Halobacteriales</taxon>
        <taxon>Natrialbaceae</taxon>
        <taxon>Haloterrigena</taxon>
    </lineage>
</organism>
<dbReference type="Proteomes" id="UP000001903">
    <property type="component" value="Chromosome"/>
</dbReference>
<dbReference type="AlphaFoldDB" id="D2RP89"/>
<sequence length="323" mass="34679">MSTSWMTSNKLKSVSKALVSLGILAYLLWQIPVQEVVATIPRLGIIPAAALSGLLALEVFLSTLSIFILTTYYTDLTFYRMFKIDAANFIANVFIPSRLGSVISMPVLIDRYTSANKAEGAVIQTTQMVIVTLITGGTAGIGWLIFQDILSTEMSLTLALCVALYLGFPVAVVTGILLSDINIVQQHIISRLPIPEVQQGTRIDPRRLLASSGCLIAARVILAGARLWILSIVFGLDLGLLEMLFIPVLMYSVTVLPISLGGIGVAEASGTAVISALGVPVAVAATVIFIDRIFTTYLPLVGFYAYVNLTGLPDRVVDNNTTR</sequence>
<feature type="transmembrane region" description="Helical" evidence="7">
    <location>
        <begin position="216"/>
        <end position="236"/>
    </location>
</feature>
<dbReference type="HOGENOM" id="CLU_859452_0_0_2"/>